<reference evidence="2" key="1">
    <citation type="journal article" date="2022" name="bioRxiv">
        <title>Sequencing and chromosome-scale assembly of the giantPleurodeles waltlgenome.</title>
        <authorList>
            <person name="Brown T."/>
            <person name="Elewa A."/>
            <person name="Iarovenko S."/>
            <person name="Subramanian E."/>
            <person name="Araus A.J."/>
            <person name="Petzold A."/>
            <person name="Susuki M."/>
            <person name="Suzuki K.-i.T."/>
            <person name="Hayashi T."/>
            <person name="Toyoda A."/>
            <person name="Oliveira C."/>
            <person name="Osipova E."/>
            <person name="Leigh N.D."/>
            <person name="Simon A."/>
            <person name="Yun M.H."/>
        </authorList>
    </citation>
    <scope>NUCLEOTIDE SEQUENCE</scope>
    <source>
        <strain evidence="2">20211129_DDA</strain>
        <tissue evidence="2">Liver</tissue>
    </source>
</reference>
<sequence>MAHSYSYEDEEYFGDQFPLFDETLAGALGNTFQMSINNALERALGPLSVHFENFARQKGWLPPIASSEEALSDQPSTSKGKAKAKSWPHSDIFKKLASSIQEDHGYSFSQAQEAFSSDSDRSPAKSSGSDSEQDLGPKLSAGTLGCVLCPYFIPVADNAFSGDSRALQFSLGGFFFPAFRKERASHECCRFGADGPLGFIY</sequence>
<dbReference type="EMBL" id="JANPWB010000002">
    <property type="protein sequence ID" value="KAJ1205561.1"/>
    <property type="molecule type" value="Genomic_DNA"/>
</dbReference>
<name>A0AAV7VYI8_PLEWA</name>
<evidence type="ECO:0000256" key="1">
    <source>
        <dbReference type="SAM" id="MobiDB-lite"/>
    </source>
</evidence>
<protein>
    <submittedName>
        <fullName evidence="2">Uncharacterized protein</fullName>
    </submittedName>
</protein>
<gene>
    <name evidence="2" type="ORF">NDU88_000989</name>
</gene>
<comment type="caution">
    <text evidence="2">The sequence shown here is derived from an EMBL/GenBank/DDBJ whole genome shotgun (WGS) entry which is preliminary data.</text>
</comment>
<dbReference type="AlphaFoldDB" id="A0AAV7VYI8"/>
<organism evidence="2 3">
    <name type="scientific">Pleurodeles waltl</name>
    <name type="common">Iberian ribbed newt</name>
    <dbReference type="NCBI Taxonomy" id="8319"/>
    <lineage>
        <taxon>Eukaryota</taxon>
        <taxon>Metazoa</taxon>
        <taxon>Chordata</taxon>
        <taxon>Craniata</taxon>
        <taxon>Vertebrata</taxon>
        <taxon>Euteleostomi</taxon>
        <taxon>Amphibia</taxon>
        <taxon>Batrachia</taxon>
        <taxon>Caudata</taxon>
        <taxon>Salamandroidea</taxon>
        <taxon>Salamandridae</taxon>
        <taxon>Pleurodelinae</taxon>
        <taxon>Pleurodeles</taxon>
    </lineage>
</organism>
<keyword evidence="3" id="KW-1185">Reference proteome</keyword>
<evidence type="ECO:0000313" key="2">
    <source>
        <dbReference type="EMBL" id="KAJ1205561.1"/>
    </source>
</evidence>
<evidence type="ECO:0000313" key="3">
    <source>
        <dbReference type="Proteomes" id="UP001066276"/>
    </source>
</evidence>
<feature type="region of interest" description="Disordered" evidence="1">
    <location>
        <begin position="111"/>
        <end position="136"/>
    </location>
</feature>
<accession>A0AAV7VYI8</accession>
<dbReference type="Proteomes" id="UP001066276">
    <property type="component" value="Chromosome 1_2"/>
</dbReference>
<proteinExistence type="predicted"/>